<dbReference type="PANTHER" id="PTHR24567">
    <property type="entry name" value="CRP FAMILY TRANSCRIPTIONAL REGULATORY PROTEIN"/>
    <property type="match status" value="1"/>
</dbReference>
<dbReference type="RefSeq" id="WP_131300754.1">
    <property type="nucleotide sequence ID" value="NZ_SJJR01000002.1"/>
</dbReference>
<dbReference type="InterPro" id="IPR000595">
    <property type="entry name" value="cNMP-bd_dom"/>
</dbReference>
<dbReference type="Pfam" id="PF13545">
    <property type="entry name" value="HTH_Crp_2"/>
    <property type="match status" value="1"/>
</dbReference>
<dbReference type="Pfam" id="PF00027">
    <property type="entry name" value="cNMP_binding"/>
    <property type="match status" value="1"/>
</dbReference>
<organism evidence="6 7">
    <name type="scientific">Micromonospora zingiberis</name>
    <dbReference type="NCBI Taxonomy" id="2053011"/>
    <lineage>
        <taxon>Bacteria</taxon>
        <taxon>Bacillati</taxon>
        <taxon>Actinomycetota</taxon>
        <taxon>Actinomycetes</taxon>
        <taxon>Micromonosporales</taxon>
        <taxon>Micromonosporaceae</taxon>
        <taxon>Micromonospora</taxon>
    </lineage>
</organism>
<evidence type="ECO:0000256" key="3">
    <source>
        <dbReference type="ARBA" id="ARBA00023163"/>
    </source>
</evidence>
<feature type="domain" description="HTH crp-type" evidence="5">
    <location>
        <begin position="145"/>
        <end position="218"/>
    </location>
</feature>
<dbReference type="PROSITE" id="PS51063">
    <property type="entry name" value="HTH_CRP_2"/>
    <property type="match status" value="1"/>
</dbReference>
<evidence type="ECO:0000313" key="6">
    <source>
        <dbReference type="EMBL" id="TCB99643.1"/>
    </source>
</evidence>
<dbReference type="SMART" id="SM00419">
    <property type="entry name" value="HTH_CRP"/>
    <property type="match status" value="1"/>
</dbReference>
<proteinExistence type="predicted"/>
<sequence length="231" mass="25591">MPKIAPHPDSFLAALEPDVRRAFLELGARRVYRPRSILFHQGDPSRHVILLLEGWVKVTSTSRTGEEALLALRGPGDVLGELAAIDGANRSASAQVLLEVSAVVIDDERFVRSLTQYPQVALSLLRHISRNLRESDRHRLEYVSTSSSARIAARVLELAARHGVDTPDGLVIDLPLSQRELATAAATSREMAARTLRALRERDVLRTSRQRIVVVRPEVLRSLCRSVSTDT</sequence>
<dbReference type="InterPro" id="IPR012318">
    <property type="entry name" value="HTH_CRP"/>
</dbReference>
<dbReference type="GO" id="GO:0003677">
    <property type="term" value="F:DNA binding"/>
    <property type="evidence" value="ECO:0007669"/>
    <property type="project" value="UniProtKB-KW"/>
</dbReference>
<name>A0A4R0GSM6_9ACTN</name>
<comment type="caution">
    <text evidence="6">The sequence shown here is derived from an EMBL/GenBank/DDBJ whole genome shotgun (WGS) entry which is preliminary data.</text>
</comment>
<dbReference type="Proteomes" id="UP000292274">
    <property type="component" value="Unassembled WGS sequence"/>
</dbReference>
<dbReference type="OrthoDB" id="41390at2"/>
<dbReference type="EMBL" id="SJJR01000002">
    <property type="protein sequence ID" value="TCB99643.1"/>
    <property type="molecule type" value="Genomic_DNA"/>
</dbReference>
<dbReference type="InterPro" id="IPR050397">
    <property type="entry name" value="Env_Response_Regulators"/>
</dbReference>
<dbReference type="PANTHER" id="PTHR24567:SF74">
    <property type="entry name" value="HTH-TYPE TRANSCRIPTIONAL REGULATOR ARCR"/>
    <property type="match status" value="1"/>
</dbReference>
<dbReference type="InterPro" id="IPR036388">
    <property type="entry name" value="WH-like_DNA-bd_sf"/>
</dbReference>
<protein>
    <submittedName>
        <fullName evidence="6">Crp/Fnr family transcriptional regulator</fullName>
    </submittedName>
</protein>
<evidence type="ECO:0000256" key="2">
    <source>
        <dbReference type="ARBA" id="ARBA00023125"/>
    </source>
</evidence>
<dbReference type="AlphaFoldDB" id="A0A4R0GSM6"/>
<dbReference type="SUPFAM" id="SSF46785">
    <property type="entry name" value="Winged helix' DNA-binding domain"/>
    <property type="match status" value="1"/>
</dbReference>
<dbReference type="SUPFAM" id="SSF51206">
    <property type="entry name" value="cAMP-binding domain-like"/>
    <property type="match status" value="1"/>
</dbReference>
<evidence type="ECO:0000313" key="7">
    <source>
        <dbReference type="Proteomes" id="UP000292274"/>
    </source>
</evidence>
<accession>A0A4R0GSM6</accession>
<dbReference type="InterPro" id="IPR036390">
    <property type="entry name" value="WH_DNA-bd_sf"/>
</dbReference>
<evidence type="ECO:0000256" key="1">
    <source>
        <dbReference type="ARBA" id="ARBA00023015"/>
    </source>
</evidence>
<gene>
    <name evidence="6" type="ORF">E0H26_03535</name>
</gene>
<reference evidence="6 7" key="1">
    <citation type="submission" date="2019-02" db="EMBL/GenBank/DDBJ databases">
        <title>Jishengella sp. nov., isolated from a root of Zingiber montanum.</title>
        <authorList>
            <person name="Kuncharoen N."/>
            <person name="Kudo T."/>
            <person name="Masahiro Y."/>
            <person name="Ohkuma M."/>
            <person name="Tanasupawat S."/>
        </authorList>
    </citation>
    <scope>NUCLEOTIDE SEQUENCE [LARGE SCALE GENOMIC DNA]</scope>
    <source>
        <strain evidence="6 7">PLAI 1-1</strain>
    </source>
</reference>
<dbReference type="SMART" id="SM00100">
    <property type="entry name" value="cNMP"/>
    <property type="match status" value="1"/>
</dbReference>
<dbReference type="GO" id="GO:0003700">
    <property type="term" value="F:DNA-binding transcription factor activity"/>
    <property type="evidence" value="ECO:0007669"/>
    <property type="project" value="TreeGrafter"/>
</dbReference>
<keyword evidence="7" id="KW-1185">Reference proteome</keyword>
<evidence type="ECO:0000259" key="4">
    <source>
        <dbReference type="PROSITE" id="PS50042"/>
    </source>
</evidence>
<feature type="domain" description="Cyclic nucleotide-binding" evidence="4">
    <location>
        <begin position="11"/>
        <end position="131"/>
    </location>
</feature>
<keyword evidence="1" id="KW-0805">Transcription regulation</keyword>
<keyword evidence="2" id="KW-0238">DNA-binding</keyword>
<dbReference type="PROSITE" id="PS50042">
    <property type="entry name" value="CNMP_BINDING_3"/>
    <property type="match status" value="1"/>
</dbReference>
<dbReference type="Gene3D" id="2.60.120.10">
    <property type="entry name" value="Jelly Rolls"/>
    <property type="match status" value="1"/>
</dbReference>
<evidence type="ECO:0000259" key="5">
    <source>
        <dbReference type="PROSITE" id="PS51063"/>
    </source>
</evidence>
<dbReference type="GO" id="GO:0005829">
    <property type="term" value="C:cytosol"/>
    <property type="evidence" value="ECO:0007669"/>
    <property type="project" value="TreeGrafter"/>
</dbReference>
<dbReference type="InterPro" id="IPR014710">
    <property type="entry name" value="RmlC-like_jellyroll"/>
</dbReference>
<dbReference type="InterPro" id="IPR018490">
    <property type="entry name" value="cNMP-bd_dom_sf"/>
</dbReference>
<dbReference type="CDD" id="cd00038">
    <property type="entry name" value="CAP_ED"/>
    <property type="match status" value="1"/>
</dbReference>
<dbReference type="Gene3D" id="1.10.10.10">
    <property type="entry name" value="Winged helix-like DNA-binding domain superfamily/Winged helix DNA-binding domain"/>
    <property type="match status" value="1"/>
</dbReference>
<keyword evidence="3" id="KW-0804">Transcription</keyword>